<gene>
    <name evidence="1" type="ORF">AA14337_0747</name>
</gene>
<dbReference type="GeneID" id="47230178"/>
<reference evidence="1" key="1">
    <citation type="submission" date="2013-04" db="EMBL/GenBank/DDBJ databases">
        <title>The genome sequencing project of 58 acetic acid bacteria.</title>
        <authorList>
            <person name="Okamoto-Kainuma A."/>
            <person name="Ishikawa M."/>
            <person name="Umino S."/>
            <person name="Koizumi Y."/>
            <person name="Shiwa Y."/>
            <person name="Yoshikawa H."/>
            <person name="Matsutani M."/>
            <person name="Matsushita K."/>
        </authorList>
    </citation>
    <scope>NUCLEOTIDE SEQUENCE</scope>
    <source>
        <strain evidence="1">DSM 14337</strain>
    </source>
</reference>
<dbReference type="EMBL" id="BAPF01000006">
    <property type="protein sequence ID" value="GBQ77199.1"/>
    <property type="molecule type" value="Genomic_DNA"/>
</dbReference>
<dbReference type="Proteomes" id="UP001065047">
    <property type="component" value="Unassembled WGS sequence"/>
</dbReference>
<proteinExistence type="predicted"/>
<name>A0ABQ0PP65_9PROT</name>
<sequence length="153" mass="17112">MKKKPVGEHIFTEAANAEWGVSQYRVNQSERDPAHSFRKRFCRTCPWLKANIGVFPARAFEVSAPTSYDIPDAFEHGSPSFQCHSDPDRMCAGYIRSINGVHSLPVRRLAAQVPGLMDQIEEAPSEAFENYRDMAVANGVEEGSPSIKKVRTE</sequence>
<organism evidence="1 2">
    <name type="scientific">Acetobacter malorum DSM 14337</name>
    <dbReference type="NCBI Taxonomy" id="1307910"/>
    <lineage>
        <taxon>Bacteria</taxon>
        <taxon>Pseudomonadati</taxon>
        <taxon>Pseudomonadota</taxon>
        <taxon>Alphaproteobacteria</taxon>
        <taxon>Acetobacterales</taxon>
        <taxon>Acetobacteraceae</taxon>
        <taxon>Acetobacter</taxon>
    </lineage>
</organism>
<comment type="caution">
    <text evidence="1">The sequence shown here is derived from an EMBL/GenBank/DDBJ whole genome shotgun (WGS) entry which is preliminary data.</text>
</comment>
<keyword evidence="2" id="KW-1185">Reference proteome</keyword>
<evidence type="ECO:0000313" key="2">
    <source>
        <dbReference type="Proteomes" id="UP001065047"/>
    </source>
</evidence>
<dbReference type="RefSeq" id="WP_156476842.1">
    <property type="nucleotide sequence ID" value="NZ_BAPF01000006.1"/>
</dbReference>
<evidence type="ECO:0000313" key="1">
    <source>
        <dbReference type="EMBL" id="GBQ77199.1"/>
    </source>
</evidence>
<protein>
    <submittedName>
        <fullName evidence="1">Uncharacterized protein</fullName>
    </submittedName>
</protein>
<dbReference type="InterPro" id="IPR046250">
    <property type="entry name" value="DUF6283"/>
</dbReference>
<accession>A0ABQ0PP65</accession>
<dbReference type="Pfam" id="PF19800">
    <property type="entry name" value="DUF6283"/>
    <property type="match status" value="1"/>
</dbReference>